<gene>
    <name evidence="1" type="ORF">DW252_02800</name>
</gene>
<organism evidence="1 2">
    <name type="scientific">Coprococcus comes</name>
    <dbReference type="NCBI Taxonomy" id="410072"/>
    <lineage>
        <taxon>Bacteria</taxon>
        <taxon>Bacillati</taxon>
        <taxon>Bacillota</taxon>
        <taxon>Clostridia</taxon>
        <taxon>Lachnospirales</taxon>
        <taxon>Lachnospiraceae</taxon>
        <taxon>Coprococcus</taxon>
    </lineage>
</organism>
<proteinExistence type="predicted"/>
<dbReference type="EMBL" id="QRIM01000002">
    <property type="protein sequence ID" value="RHG62479.1"/>
    <property type="molecule type" value="Genomic_DNA"/>
</dbReference>
<dbReference type="Pfam" id="PF20092">
    <property type="entry name" value="DUF6483"/>
    <property type="match status" value="1"/>
</dbReference>
<accession>A0A3R6GH34</accession>
<dbReference type="AlphaFoldDB" id="A0A3R6GH34"/>
<reference evidence="1 2" key="1">
    <citation type="submission" date="2018-08" db="EMBL/GenBank/DDBJ databases">
        <title>A genome reference for cultivated species of the human gut microbiota.</title>
        <authorList>
            <person name="Zou Y."/>
            <person name="Xue W."/>
            <person name="Luo G."/>
        </authorList>
    </citation>
    <scope>NUCLEOTIDE SEQUENCE [LARGE SCALE GENOMIC DNA]</scope>
    <source>
        <strain evidence="1 2">AM22-12LB</strain>
    </source>
</reference>
<evidence type="ECO:0000313" key="1">
    <source>
        <dbReference type="EMBL" id="RHG62479.1"/>
    </source>
</evidence>
<dbReference type="RefSeq" id="WP_118217426.1">
    <property type="nucleotide sequence ID" value="NZ_QRIM01000002.1"/>
</dbReference>
<dbReference type="Proteomes" id="UP000286595">
    <property type="component" value="Unassembled WGS sequence"/>
</dbReference>
<evidence type="ECO:0000313" key="2">
    <source>
        <dbReference type="Proteomes" id="UP000286595"/>
    </source>
</evidence>
<name>A0A3R6GH34_9FIRM</name>
<dbReference type="InterPro" id="IPR045507">
    <property type="entry name" value="DUF6483"/>
</dbReference>
<protein>
    <submittedName>
        <fullName evidence="1">Uncharacterized protein</fullName>
    </submittedName>
</protein>
<comment type="caution">
    <text evidence="1">The sequence shown here is derived from an EMBL/GenBank/DDBJ whole genome shotgun (WGS) entry which is preliminary data.</text>
</comment>
<sequence>MFEQDYVMKLIKEMVRAILKLLFNIDTESPTVELLENKEEQETLENLLDMVDAGEINEAENRLYDLTSNTDVNSLEIALLFYSYLNDKTDDFLEVNNFSRDEIKLGLENVADSFGLSSIAKMFLTDF</sequence>